<name>A0A1M2VTS3_TRAPU</name>
<keyword evidence="1" id="KW-0862">Zinc</keyword>
<evidence type="ECO:0000313" key="4">
    <source>
        <dbReference type="EMBL" id="OJT10997.1"/>
    </source>
</evidence>
<dbReference type="AlphaFoldDB" id="A0A1M2VTS3"/>
<dbReference type="InterPro" id="IPR013087">
    <property type="entry name" value="Znf_C2H2_type"/>
</dbReference>
<dbReference type="SMART" id="SM00355">
    <property type="entry name" value="ZnF_C2H2"/>
    <property type="match status" value="2"/>
</dbReference>
<feature type="compositionally biased region" description="Acidic residues" evidence="2">
    <location>
        <begin position="356"/>
        <end position="368"/>
    </location>
</feature>
<sequence>MSDVEGRYMGLPSLPSFSDVSSDEDSSDSESYTSSDSESDASSLPAAPSPAPSHGHIPTLPRGFLPPPPPAVAPSPLPSAPSPGPSRRPTRSRDAPRAASPGPSRPLKRARSPSPAPLASSSTRPPKRSARRSPLCAAAGSVKTNRKAPAARKTPAPAPLPTEEPLKTRKRAPNANNDAPFVCGWEGCLVEVPNRKGWKGHMAKAHQVDDTRAPDGRRCKHTACKGVPGPYGQMAALTKHYCRNHQSPNKHACQVLGCEASYDNPDSLRRHVQTRHSGKAAAAPRRGKQKASRADKENEQPVAGPSGHRHSSAEESSDDGGDEESGDEGDEDEEDDEEESGPQDVKDKGKGRAYDYDDYDDDGELEYV</sequence>
<evidence type="ECO:0000256" key="1">
    <source>
        <dbReference type="PROSITE-ProRule" id="PRU00042"/>
    </source>
</evidence>
<keyword evidence="1" id="KW-0479">Metal-binding</keyword>
<feature type="compositionally biased region" description="Acidic residues" evidence="2">
    <location>
        <begin position="315"/>
        <end position="341"/>
    </location>
</feature>
<keyword evidence="1" id="KW-0863">Zinc-finger</keyword>
<proteinExistence type="predicted"/>
<evidence type="ECO:0000256" key="2">
    <source>
        <dbReference type="SAM" id="MobiDB-lite"/>
    </source>
</evidence>
<dbReference type="GO" id="GO:0008270">
    <property type="term" value="F:zinc ion binding"/>
    <property type="evidence" value="ECO:0007669"/>
    <property type="project" value="UniProtKB-KW"/>
</dbReference>
<organism evidence="4 5">
    <name type="scientific">Trametes pubescens</name>
    <name type="common">White-rot fungus</name>
    <dbReference type="NCBI Taxonomy" id="154538"/>
    <lineage>
        <taxon>Eukaryota</taxon>
        <taxon>Fungi</taxon>
        <taxon>Dikarya</taxon>
        <taxon>Basidiomycota</taxon>
        <taxon>Agaricomycotina</taxon>
        <taxon>Agaricomycetes</taxon>
        <taxon>Polyporales</taxon>
        <taxon>Polyporaceae</taxon>
        <taxon>Trametes</taxon>
    </lineage>
</organism>
<dbReference type="EMBL" id="MNAD01000701">
    <property type="protein sequence ID" value="OJT10997.1"/>
    <property type="molecule type" value="Genomic_DNA"/>
</dbReference>
<accession>A0A1M2VTS3</accession>
<evidence type="ECO:0000313" key="5">
    <source>
        <dbReference type="Proteomes" id="UP000184267"/>
    </source>
</evidence>
<feature type="compositionally biased region" description="Basic and acidic residues" evidence="2">
    <location>
        <begin position="344"/>
        <end position="355"/>
    </location>
</feature>
<dbReference type="OrthoDB" id="2758066at2759"/>
<gene>
    <name evidence="4" type="ORF">TRAPUB_12504</name>
</gene>
<dbReference type="Proteomes" id="UP000184267">
    <property type="component" value="Unassembled WGS sequence"/>
</dbReference>
<feature type="compositionally biased region" description="Low complexity" evidence="2">
    <location>
        <begin position="29"/>
        <end position="46"/>
    </location>
</feature>
<protein>
    <recommendedName>
        <fullName evidence="3">C2H2-type domain-containing protein</fullName>
    </recommendedName>
</protein>
<dbReference type="PROSITE" id="PS00028">
    <property type="entry name" value="ZINC_FINGER_C2H2_1"/>
    <property type="match status" value="1"/>
</dbReference>
<feature type="domain" description="C2H2-type" evidence="3">
    <location>
        <begin position="251"/>
        <end position="281"/>
    </location>
</feature>
<reference evidence="4 5" key="1">
    <citation type="submission" date="2016-10" db="EMBL/GenBank/DDBJ databases">
        <title>Genome sequence of the basidiomycete white-rot fungus Trametes pubescens.</title>
        <authorList>
            <person name="Makela M.R."/>
            <person name="Granchi Z."/>
            <person name="Peng M."/>
            <person name="De Vries R.P."/>
            <person name="Grigoriev I."/>
            <person name="Riley R."/>
            <person name="Hilden K."/>
        </authorList>
    </citation>
    <scope>NUCLEOTIDE SEQUENCE [LARGE SCALE GENOMIC DNA]</scope>
    <source>
        <strain evidence="4 5">FBCC735</strain>
    </source>
</reference>
<comment type="caution">
    <text evidence="4">The sequence shown here is derived from an EMBL/GenBank/DDBJ whole genome shotgun (WGS) entry which is preliminary data.</text>
</comment>
<dbReference type="PRINTS" id="PR01217">
    <property type="entry name" value="PRICHEXTENSN"/>
</dbReference>
<evidence type="ECO:0000259" key="3">
    <source>
        <dbReference type="PROSITE" id="PS50157"/>
    </source>
</evidence>
<dbReference type="OMA" id="RRCKHTA"/>
<dbReference type="PROSITE" id="PS50157">
    <property type="entry name" value="ZINC_FINGER_C2H2_2"/>
    <property type="match status" value="1"/>
</dbReference>
<feature type="compositionally biased region" description="Pro residues" evidence="2">
    <location>
        <begin position="64"/>
        <end position="86"/>
    </location>
</feature>
<keyword evidence="5" id="KW-1185">Reference proteome</keyword>
<dbReference type="Gene3D" id="3.30.160.60">
    <property type="entry name" value="Classic Zinc Finger"/>
    <property type="match status" value="1"/>
</dbReference>
<feature type="region of interest" description="Disordered" evidence="2">
    <location>
        <begin position="1"/>
        <end position="176"/>
    </location>
</feature>
<feature type="region of interest" description="Disordered" evidence="2">
    <location>
        <begin position="271"/>
        <end position="368"/>
    </location>
</feature>